<protein>
    <recommendedName>
        <fullName evidence="3">DUF3558 domain-containing protein</fullName>
    </recommendedName>
</protein>
<dbReference type="AlphaFoldDB" id="I0V5L9"/>
<evidence type="ECO:0000313" key="2">
    <source>
        <dbReference type="Proteomes" id="UP000004691"/>
    </source>
</evidence>
<dbReference type="HOGENOM" id="CLU_067266_0_0_11"/>
<evidence type="ECO:0008006" key="3">
    <source>
        <dbReference type="Google" id="ProtNLM"/>
    </source>
</evidence>
<evidence type="ECO:0000313" key="1">
    <source>
        <dbReference type="EMBL" id="EID55422.1"/>
    </source>
</evidence>
<reference evidence="1 2" key="1">
    <citation type="submission" date="2012-01" db="EMBL/GenBank/DDBJ databases">
        <title>Improved High-Quality Draft sequence of Saccharomonospora xinjiangensis XJ-54.</title>
        <authorList>
            <consortium name="US DOE Joint Genome Institute"/>
            <person name="Lucas S."/>
            <person name="Han J."/>
            <person name="Lapidus A."/>
            <person name="Cheng J.-F."/>
            <person name="Goodwin L."/>
            <person name="Pitluck S."/>
            <person name="Peters L."/>
            <person name="Mikhailova N."/>
            <person name="Teshima H."/>
            <person name="Detter J.C."/>
            <person name="Han C."/>
            <person name="Tapia R."/>
            <person name="Land M."/>
            <person name="Hauser L."/>
            <person name="Kyrpides N."/>
            <person name="Ivanova N."/>
            <person name="Pagani I."/>
            <person name="Brambilla E.-M."/>
            <person name="Klenk H.-P."/>
            <person name="Woyke T."/>
        </authorList>
    </citation>
    <scope>NUCLEOTIDE SEQUENCE [LARGE SCALE GENOMIC DNA]</scope>
    <source>
        <strain evidence="1 2">XJ-54</strain>
    </source>
</reference>
<dbReference type="EMBL" id="JH636049">
    <property type="protein sequence ID" value="EID55422.1"/>
    <property type="molecule type" value="Genomic_DNA"/>
</dbReference>
<organism evidence="1 2">
    <name type="scientific">Saccharomonospora xinjiangensis XJ-54</name>
    <dbReference type="NCBI Taxonomy" id="882086"/>
    <lineage>
        <taxon>Bacteria</taxon>
        <taxon>Bacillati</taxon>
        <taxon>Actinomycetota</taxon>
        <taxon>Actinomycetes</taxon>
        <taxon>Pseudonocardiales</taxon>
        <taxon>Pseudonocardiaceae</taxon>
        <taxon>Saccharomonospora</taxon>
    </lineage>
</organism>
<dbReference type="Proteomes" id="UP000004691">
    <property type="component" value="Unassembled WGS sequence"/>
</dbReference>
<proteinExistence type="predicted"/>
<dbReference type="STRING" id="882086.SacxiDRAFT_3216"/>
<keyword evidence="2" id="KW-1185">Reference proteome</keyword>
<dbReference type="OrthoDB" id="3679798at2"/>
<accession>I0V5L9</accession>
<gene>
    <name evidence="1" type="ORF">SacxiDRAFT_3216</name>
</gene>
<name>I0V5L9_9PSEU</name>
<dbReference type="eggNOG" id="COG0515">
    <property type="taxonomic scope" value="Bacteria"/>
</dbReference>
<sequence length="322" mass="33643">MIVCWVAGLGLLTGCAGEDLAKENFERTTVKAEPGTGQGQVPTGPIDDPAVELATLRTVDACGLLGDDVAGNLTPQEEPSSSGWGLCSRSFIDAGGKPIRVLLELGEGSVFADQATSNVGGLPLVQTAVDDTSCFSTAVTQRDPDVGISVLADHEQGGGDPCQSSYLVLEGVLGTLRANPPTLTPQEGSLLTVDLCESLASEEFGGALGTDEEEARLLPGGLHFCQLSQDDFVVYANARVAYPVAPIEGTKEVELAKGIIGVQQPGTTDTAECDVSWNHLGLSEHEAEVITVSYYDYTEEADVDAACQRVTELAEAMVKTLP</sequence>